<dbReference type="RefSeq" id="WP_034527897.1">
    <property type="nucleotide sequence ID" value="NZ_BBAZ01000015.1"/>
</dbReference>
<dbReference type="STRING" id="1291743.LOSG293_160090"/>
<gene>
    <name evidence="1" type="ORF">LOSG293_160090</name>
</gene>
<proteinExistence type="predicted"/>
<comment type="caution">
    <text evidence="1">The sequence shown here is derived from an EMBL/GenBank/DDBJ whole genome shotgun (WGS) entry which is preliminary data.</text>
</comment>
<reference evidence="1" key="1">
    <citation type="journal article" date="2014" name="Genome Announc.">
        <title>Draft Genome Sequence of Lactobacillus oryzae Strain SG293T.</title>
        <authorList>
            <person name="Tanizawa Y."/>
            <person name="Fujisawa T."/>
            <person name="Mochizuki T."/>
            <person name="Kaminuma E."/>
            <person name="Nakamura Y."/>
            <person name="Tohno M."/>
        </authorList>
    </citation>
    <scope>NUCLEOTIDE SEQUENCE [LARGE SCALE GENOMIC DNA]</scope>
    <source>
        <strain evidence="1">SG293</strain>
    </source>
</reference>
<sequence>MKVNVGELLTTLKEEGVTSQSREVKPKELKTAGLKETAKSLLDNIVEQAKAGKISQVEVTNAKQELSIRLEMNVINLPVRYVNPMEKILDSESEAEVNVYMIVEAPKVTRSGLRIDLLGTVDDVIADPAGKLDTLVEWLTGELEAIEENKQEKPKED</sequence>
<organism evidence="1 2">
    <name type="scientific">Secundilactobacillus oryzae JCM 18671</name>
    <dbReference type="NCBI Taxonomy" id="1291743"/>
    <lineage>
        <taxon>Bacteria</taxon>
        <taxon>Bacillati</taxon>
        <taxon>Bacillota</taxon>
        <taxon>Bacilli</taxon>
        <taxon>Lactobacillales</taxon>
        <taxon>Lactobacillaceae</taxon>
        <taxon>Secundilactobacillus</taxon>
    </lineage>
</organism>
<name>A0A081BIU8_9LACO</name>
<evidence type="ECO:0000313" key="2">
    <source>
        <dbReference type="Proteomes" id="UP000028700"/>
    </source>
</evidence>
<keyword evidence="2" id="KW-1185">Reference proteome</keyword>
<dbReference type="AlphaFoldDB" id="A0A081BIU8"/>
<protein>
    <submittedName>
        <fullName evidence="1">Uncharacterized protein</fullName>
    </submittedName>
</protein>
<evidence type="ECO:0000313" key="1">
    <source>
        <dbReference type="EMBL" id="GAK47966.1"/>
    </source>
</evidence>
<dbReference type="EMBL" id="BBJM01000016">
    <property type="protein sequence ID" value="GAK47966.1"/>
    <property type="molecule type" value="Genomic_DNA"/>
</dbReference>
<dbReference type="OrthoDB" id="2148857at2"/>
<accession>A0A081BIU8</accession>
<dbReference type="Proteomes" id="UP000028700">
    <property type="component" value="Unassembled WGS sequence"/>
</dbReference>